<proteinExistence type="predicted"/>
<gene>
    <name evidence="2" type="ORF">SAMN04488503_2091</name>
</gene>
<dbReference type="AlphaFoldDB" id="A0A239AM34"/>
<dbReference type="GO" id="GO:0005829">
    <property type="term" value="C:cytosol"/>
    <property type="evidence" value="ECO:0007669"/>
    <property type="project" value="TreeGrafter"/>
</dbReference>
<reference evidence="2 3" key="1">
    <citation type="submission" date="2017-06" db="EMBL/GenBank/DDBJ databases">
        <authorList>
            <person name="Kim H.J."/>
            <person name="Triplett B.A."/>
        </authorList>
    </citation>
    <scope>NUCLEOTIDE SEQUENCE [LARGE SCALE GENOMIC DNA]</scope>
    <source>
        <strain evidence="2 3">DSM 13116</strain>
    </source>
</reference>
<evidence type="ECO:0000259" key="1">
    <source>
        <dbReference type="PROSITE" id="PS50042"/>
    </source>
</evidence>
<feature type="domain" description="Cyclic nucleotide-binding" evidence="1">
    <location>
        <begin position="30"/>
        <end position="100"/>
    </location>
</feature>
<evidence type="ECO:0000313" key="3">
    <source>
        <dbReference type="Proteomes" id="UP000198324"/>
    </source>
</evidence>
<sequence>MPLPGSRDSSVVMKRVSQGSFLQRTVLKHNVVFSEGSKGDEAYLLVEGKVEISGNVDGRKKVFAVLKPVSIFGEMALFLESHSRTATAIALEDSKVVVLNGDDLDGYIQTAPPAIQAILNVMVTRLKNTTKKALRAPNVPMGIVRVLDLFAANGQSELLYDSAVRQLADVFVCAPATIEGYLQGLVGQRHISIETTGADGPATTGRRVIRIITPHLLQAVLLGGKDQAGAEQHA</sequence>
<dbReference type="InterPro" id="IPR000595">
    <property type="entry name" value="cNMP-bd_dom"/>
</dbReference>
<dbReference type="InterPro" id="IPR018488">
    <property type="entry name" value="cNMP-bd_CS"/>
</dbReference>
<name>A0A239AM34_9BACT</name>
<dbReference type="EMBL" id="FZOC01000004">
    <property type="protein sequence ID" value="SNR96717.1"/>
    <property type="molecule type" value="Genomic_DNA"/>
</dbReference>
<accession>A0A239AM34</accession>
<dbReference type="SMART" id="SM00100">
    <property type="entry name" value="cNMP"/>
    <property type="match status" value="1"/>
</dbReference>
<dbReference type="PANTHER" id="PTHR24567:SF74">
    <property type="entry name" value="HTH-TYPE TRANSCRIPTIONAL REGULATOR ARCR"/>
    <property type="match status" value="1"/>
</dbReference>
<dbReference type="PROSITE" id="PS00889">
    <property type="entry name" value="CNMP_BINDING_2"/>
    <property type="match status" value="1"/>
</dbReference>
<dbReference type="InterPro" id="IPR014710">
    <property type="entry name" value="RmlC-like_jellyroll"/>
</dbReference>
<dbReference type="Proteomes" id="UP000198324">
    <property type="component" value="Unassembled WGS sequence"/>
</dbReference>
<protein>
    <submittedName>
        <fullName evidence="2">Cyclic nucleotide-binding domain-containing protein</fullName>
    </submittedName>
</protein>
<dbReference type="Gene3D" id="2.60.120.10">
    <property type="entry name" value="Jelly Rolls"/>
    <property type="match status" value="1"/>
</dbReference>
<dbReference type="InterPro" id="IPR018490">
    <property type="entry name" value="cNMP-bd_dom_sf"/>
</dbReference>
<dbReference type="CDD" id="cd00038">
    <property type="entry name" value="CAP_ED"/>
    <property type="match status" value="1"/>
</dbReference>
<dbReference type="InterPro" id="IPR050397">
    <property type="entry name" value="Env_Response_Regulators"/>
</dbReference>
<organism evidence="2 3">
    <name type="scientific">Humidesulfovibrio mexicanus</name>
    <dbReference type="NCBI Taxonomy" id="147047"/>
    <lineage>
        <taxon>Bacteria</taxon>
        <taxon>Pseudomonadati</taxon>
        <taxon>Thermodesulfobacteriota</taxon>
        <taxon>Desulfovibrionia</taxon>
        <taxon>Desulfovibrionales</taxon>
        <taxon>Desulfovibrionaceae</taxon>
        <taxon>Humidesulfovibrio</taxon>
    </lineage>
</organism>
<dbReference type="GO" id="GO:0003700">
    <property type="term" value="F:DNA-binding transcription factor activity"/>
    <property type="evidence" value="ECO:0007669"/>
    <property type="project" value="TreeGrafter"/>
</dbReference>
<dbReference type="PANTHER" id="PTHR24567">
    <property type="entry name" value="CRP FAMILY TRANSCRIPTIONAL REGULATORY PROTEIN"/>
    <property type="match status" value="1"/>
</dbReference>
<dbReference type="Pfam" id="PF00027">
    <property type="entry name" value="cNMP_binding"/>
    <property type="match status" value="1"/>
</dbReference>
<dbReference type="OrthoDB" id="9809206at2"/>
<evidence type="ECO:0000313" key="2">
    <source>
        <dbReference type="EMBL" id="SNR96717.1"/>
    </source>
</evidence>
<keyword evidence="3" id="KW-1185">Reference proteome</keyword>
<dbReference type="SUPFAM" id="SSF51206">
    <property type="entry name" value="cAMP-binding domain-like"/>
    <property type="match status" value="1"/>
</dbReference>
<dbReference type="PROSITE" id="PS50042">
    <property type="entry name" value="CNMP_BINDING_3"/>
    <property type="match status" value="1"/>
</dbReference>